<dbReference type="InterPro" id="IPR052234">
    <property type="entry name" value="U5_snRNP_Component"/>
</dbReference>
<dbReference type="STRING" id="5722.A2FNW8"/>
<dbReference type="GO" id="GO:0016593">
    <property type="term" value="C:Cdc73/Paf1 complex"/>
    <property type="evidence" value="ECO:0000318"/>
    <property type="project" value="GO_Central"/>
</dbReference>
<protein>
    <submittedName>
        <fullName evidence="3">Uncharacterized protein</fullName>
    </submittedName>
</protein>
<gene>
    <name evidence="3" type="ORF">TVAG_275030</name>
</gene>
<reference evidence="3" key="2">
    <citation type="journal article" date="2007" name="Science">
        <title>Draft genome sequence of the sexually transmitted pathogen Trichomonas vaginalis.</title>
        <authorList>
            <person name="Carlton J.M."/>
            <person name="Hirt R.P."/>
            <person name="Silva J.C."/>
            <person name="Delcher A.L."/>
            <person name="Schatz M."/>
            <person name="Zhao Q."/>
            <person name="Wortman J.R."/>
            <person name="Bidwell S.L."/>
            <person name="Alsmark U.C.M."/>
            <person name="Besteiro S."/>
            <person name="Sicheritz-Ponten T."/>
            <person name="Noel C.J."/>
            <person name="Dacks J.B."/>
            <person name="Foster P.G."/>
            <person name="Simillion C."/>
            <person name="Van de Peer Y."/>
            <person name="Miranda-Saavedra D."/>
            <person name="Barton G.J."/>
            <person name="Westrop G.D."/>
            <person name="Mueller S."/>
            <person name="Dessi D."/>
            <person name="Fiori P.L."/>
            <person name="Ren Q."/>
            <person name="Paulsen I."/>
            <person name="Zhang H."/>
            <person name="Bastida-Corcuera F.D."/>
            <person name="Simoes-Barbosa A."/>
            <person name="Brown M.T."/>
            <person name="Hayes R.D."/>
            <person name="Mukherjee M."/>
            <person name="Okumura C.Y."/>
            <person name="Schneider R."/>
            <person name="Smith A.J."/>
            <person name="Vanacova S."/>
            <person name="Villalvazo M."/>
            <person name="Haas B.J."/>
            <person name="Pertea M."/>
            <person name="Feldblyum T.V."/>
            <person name="Utterback T.R."/>
            <person name="Shu C.L."/>
            <person name="Osoegawa K."/>
            <person name="de Jong P.J."/>
            <person name="Hrdy I."/>
            <person name="Horvathova L."/>
            <person name="Zubacova Z."/>
            <person name="Dolezal P."/>
            <person name="Malik S.B."/>
            <person name="Logsdon J.M. Jr."/>
            <person name="Henze K."/>
            <person name="Gupta A."/>
            <person name="Wang C.C."/>
            <person name="Dunne R.L."/>
            <person name="Upcroft J.A."/>
            <person name="Upcroft P."/>
            <person name="White O."/>
            <person name="Salzberg S.L."/>
            <person name="Tang P."/>
            <person name="Chiu C.-H."/>
            <person name="Lee Y.-S."/>
            <person name="Embley T.M."/>
            <person name="Coombs G.H."/>
            <person name="Mottram J.C."/>
            <person name="Tachezy J."/>
            <person name="Fraser-Liggett C.M."/>
            <person name="Johnson P.J."/>
        </authorList>
    </citation>
    <scope>NUCLEOTIDE SEQUENCE [LARGE SCALE GENOMIC DNA]</scope>
    <source>
        <strain evidence="3">G3</strain>
    </source>
</reference>
<keyword evidence="1" id="KW-0853">WD repeat</keyword>
<dbReference type="SMART" id="SM00320">
    <property type="entry name" value="WD40"/>
    <property type="match status" value="4"/>
</dbReference>
<evidence type="ECO:0000313" key="3">
    <source>
        <dbReference type="EMBL" id="EAX93388.1"/>
    </source>
</evidence>
<dbReference type="Gene3D" id="2.130.10.10">
    <property type="entry name" value="YVTN repeat-like/Quinoprotein amine dehydrogenase"/>
    <property type="match status" value="2"/>
</dbReference>
<name>A2FNW8_TRIV3</name>
<dbReference type="RefSeq" id="XP_001306318.1">
    <property type="nucleotide sequence ID" value="XM_001306317.1"/>
</dbReference>
<keyword evidence="2" id="KW-0677">Repeat</keyword>
<reference evidence="3" key="1">
    <citation type="submission" date="2006-10" db="EMBL/GenBank/DDBJ databases">
        <authorList>
            <person name="Amadeo P."/>
            <person name="Zhao Q."/>
            <person name="Wortman J."/>
            <person name="Fraser-Liggett C."/>
            <person name="Carlton J."/>
        </authorList>
    </citation>
    <scope>NUCLEOTIDE SEQUENCE</scope>
    <source>
        <strain evidence="3">G3</strain>
    </source>
</reference>
<dbReference type="InterPro" id="IPR001680">
    <property type="entry name" value="WD40_rpt"/>
</dbReference>
<dbReference type="KEGG" id="tva:4751107"/>
<dbReference type="Proteomes" id="UP000001542">
    <property type="component" value="Unassembled WGS sequence"/>
</dbReference>
<organism evidence="3 4">
    <name type="scientific">Trichomonas vaginalis (strain ATCC PRA-98 / G3)</name>
    <dbReference type="NCBI Taxonomy" id="412133"/>
    <lineage>
        <taxon>Eukaryota</taxon>
        <taxon>Metamonada</taxon>
        <taxon>Parabasalia</taxon>
        <taxon>Trichomonadida</taxon>
        <taxon>Trichomonadidae</taxon>
        <taxon>Trichomonas</taxon>
    </lineage>
</organism>
<dbReference type="InterPro" id="IPR036322">
    <property type="entry name" value="WD40_repeat_dom_sf"/>
</dbReference>
<sequence>MSLKHKDSPPLSGQTPVIAKFIGKNIVVGTRDGILVVFILKDGKYYQTRRVQGHNLTILSIAVPEDNSFVVTTSMEGKCLIFTPNETGLTFLREIQCKSTIFPHAAVSRDGKTIAIAGHKGIVLIERNGQLNQYNAGDDTIVDLTFYGPNDNQLILVGRHSITQFDLDSNVPINVLTLKGNDIKCHIHCVAANLSNQLVAVGTFNRFVEFYKFEGEPTKVGEVSIPHDRPGAMVKLIEMVEFTNDGRHLIVGSSNGSVSVIDVDNYTITETKKFQRSRIFSVCISADDSEVISVSDDKTIYCLELVQ</sequence>
<dbReference type="VEuPathDB" id="TrichDB:TVAG_275030"/>
<dbReference type="PANTHER" id="PTHR44006">
    <property type="entry name" value="U5 SMALL NUCLEAR RIBONUCLEOPROTEIN 40 KDA PROTEIN"/>
    <property type="match status" value="1"/>
</dbReference>
<evidence type="ECO:0000256" key="2">
    <source>
        <dbReference type="ARBA" id="ARBA00022737"/>
    </source>
</evidence>
<dbReference type="Pfam" id="PF00400">
    <property type="entry name" value="WD40"/>
    <property type="match status" value="2"/>
</dbReference>
<keyword evidence="4" id="KW-1185">Reference proteome</keyword>
<accession>A2FNW8</accession>
<proteinExistence type="predicted"/>
<dbReference type="VEuPathDB" id="TrichDB:TVAGG3_0101780"/>
<evidence type="ECO:0000256" key="1">
    <source>
        <dbReference type="ARBA" id="ARBA00022574"/>
    </source>
</evidence>
<dbReference type="AlphaFoldDB" id="A2FNW8"/>
<dbReference type="EMBL" id="DS113915">
    <property type="protein sequence ID" value="EAX93388.1"/>
    <property type="molecule type" value="Genomic_DNA"/>
</dbReference>
<dbReference type="InParanoid" id="A2FNW8"/>
<dbReference type="SMR" id="A2FNW8"/>
<dbReference type="SUPFAM" id="SSF50978">
    <property type="entry name" value="WD40 repeat-like"/>
    <property type="match status" value="1"/>
</dbReference>
<dbReference type="InterPro" id="IPR015943">
    <property type="entry name" value="WD40/YVTN_repeat-like_dom_sf"/>
</dbReference>
<dbReference type="OrthoDB" id="17410at2759"/>
<dbReference type="PANTHER" id="PTHR44006:SF1">
    <property type="entry name" value="U5 SMALL NUCLEAR RIBONUCLEOPROTEIN 40 KDA PROTEIN"/>
    <property type="match status" value="1"/>
</dbReference>
<evidence type="ECO:0000313" key="4">
    <source>
        <dbReference type="Proteomes" id="UP000001542"/>
    </source>
</evidence>